<feature type="domain" description="SPOR" evidence="1">
    <location>
        <begin position="184"/>
        <end position="260"/>
    </location>
</feature>
<dbReference type="GO" id="GO:0008745">
    <property type="term" value="F:N-acetylmuramoyl-L-alanine amidase activity"/>
    <property type="evidence" value="ECO:0007669"/>
    <property type="project" value="InterPro"/>
</dbReference>
<protein>
    <submittedName>
        <fullName evidence="2">Cell wall hydrolase autolysin</fullName>
    </submittedName>
</protein>
<accession>A0A8S5M200</accession>
<dbReference type="SUPFAM" id="SSF110997">
    <property type="entry name" value="Sporulation related repeat"/>
    <property type="match status" value="1"/>
</dbReference>
<reference evidence="2" key="1">
    <citation type="journal article" date="2021" name="Proc. Natl. Acad. Sci. U.S.A.">
        <title>A Catalog of Tens of Thousands of Viruses from Human Metagenomes Reveals Hidden Associations with Chronic Diseases.</title>
        <authorList>
            <person name="Tisza M.J."/>
            <person name="Buck C.B."/>
        </authorList>
    </citation>
    <scope>NUCLEOTIDE SEQUENCE</scope>
    <source>
        <strain evidence="2">CtrfD19</strain>
    </source>
</reference>
<sequence length="260" mass="28670">MKYFICVGHANYGGGVISSADGTSKGGVNEYKYNKELAPYVCKWLKAAGHEATLCIAPEGQLHSLNDEIKYFIEEEHKQNYDLSVQLHLNAFNGSAYGCEAYCYNANGLPEAQRISAKLGTVWHDRGAEERPGLYWTRKTKAKAVLVESFFCDNKDDYAKAKKLGMDAHGKLIAEGIIGKDIVAKPKAKYYIQAGVYSIKANAQAMVKELKAKEFSASVRKVSGPAPYRVEVGRYNTKKVANKVVKKLKAAGFQVLVKSL</sequence>
<dbReference type="PROSITE" id="PS51724">
    <property type="entry name" value="SPOR"/>
    <property type="match status" value="1"/>
</dbReference>
<name>A0A8S5M200_9CAUD</name>
<dbReference type="Pfam" id="PF01520">
    <property type="entry name" value="Amidase_3"/>
    <property type="match status" value="1"/>
</dbReference>
<dbReference type="SMART" id="SM00646">
    <property type="entry name" value="Ami_3"/>
    <property type="match status" value="1"/>
</dbReference>
<dbReference type="InterPro" id="IPR007730">
    <property type="entry name" value="SPOR-like_dom"/>
</dbReference>
<organism evidence="2">
    <name type="scientific">Siphoviridae sp. ctrfD19</name>
    <dbReference type="NCBI Taxonomy" id="2826478"/>
    <lineage>
        <taxon>Viruses</taxon>
        <taxon>Duplodnaviria</taxon>
        <taxon>Heunggongvirae</taxon>
        <taxon>Uroviricota</taxon>
        <taxon>Caudoviricetes</taxon>
    </lineage>
</organism>
<dbReference type="SUPFAM" id="SSF53187">
    <property type="entry name" value="Zn-dependent exopeptidases"/>
    <property type="match status" value="1"/>
</dbReference>
<keyword evidence="2" id="KW-0378">Hydrolase</keyword>
<dbReference type="GO" id="GO:0042834">
    <property type="term" value="F:peptidoglycan binding"/>
    <property type="evidence" value="ECO:0007669"/>
    <property type="project" value="InterPro"/>
</dbReference>
<evidence type="ECO:0000259" key="1">
    <source>
        <dbReference type="PROSITE" id="PS51724"/>
    </source>
</evidence>
<dbReference type="InterPro" id="IPR002508">
    <property type="entry name" value="MurNAc-LAA_cat"/>
</dbReference>
<proteinExistence type="predicted"/>
<dbReference type="GO" id="GO:0009253">
    <property type="term" value="P:peptidoglycan catabolic process"/>
    <property type="evidence" value="ECO:0007669"/>
    <property type="project" value="InterPro"/>
</dbReference>
<dbReference type="InterPro" id="IPR036680">
    <property type="entry name" value="SPOR-like_sf"/>
</dbReference>
<dbReference type="Pfam" id="PF05036">
    <property type="entry name" value="SPOR"/>
    <property type="match status" value="1"/>
</dbReference>
<dbReference type="Gene3D" id="3.40.630.40">
    <property type="entry name" value="Zn-dependent exopeptidases"/>
    <property type="match status" value="1"/>
</dbReference>
<dbReference type="Gene3D" id="3.30.70.1070">
    <property type="entry name" value="Sporulation related repeat"/>
    <property type="match status" value="1"/>
</dbReference>
<dbReference type="EMBL" id="BK014797">
    <property type="protein sequence ID" value="DAD76206.1"/>
    <property type="molecule type" value="Genomic_DNA"/>
</dbReference>
<dbReference type="CDD" id="cd02696">
    <property type="entry name" value="MurNAc-LAA"/>
    <property type="match status" value="1"/>
</dbReference>
<evidence type="ECO:0000313" key="2">
    <source>
        <dbReference type="EMBL" id="DAD76206.1"/>
    </source>
</evidence>